<evidence type="ECO:0000313" key="1">
    <source>
        <dbReference type="EMBL" id="CAF4241244.1"/>
    </source>
</evidence>
<proteinExistence type="predicted"/>
<feature type="non-terminal residue" evidence="1">
    <location>
        <position position="48"/>
    </location>
</feature>
<dbReference type="SUPFAM" id="SSF81383">
    <property type="entry name" value="F-box domain"/>
    <property type="match status" value="1"/>
</dbReference>
<dbReference type="InterPro" id="IPR036047">
    <property type="entry name" value="F-box-like_dom_sf"/>
</dbReference>
<gene>
    <name evidence="1" type="ORF">OXD698_LOCUS42936</name>
</gene>
<evidence type="ECO:0000313" key="2">
    <source>
        <dbReference type="Proteomes" id="UP000663844"/>
    </source>
</evidence>
<name>A0A820E1E1_9BILA</name>
<organism evidence="1 2">
    <name type="scientific">Adineta steineri</name>
    <dbReference type="NCBI Taxonomy" id="433720"/>
    <lineage>
        <taxon>Eukaryota</taxon>
        <taxon>Metazoa</taxon>
        <taxon>Spiralia</taxon>
        <taxon>Gnathifera</taxon>
        <taxon>Rotifera</taxon>
        <taxon>Eurotatoria</taxon>
        <taxon>Bdelloidea</taxon>
        <taxon>Adinetida</taxon>
        <taxon>Adinetidae</taxon>
        <taxon>Adineta</taxon>
    </lineage>
</organism>
<dbReference type="EMBL" id="CAJOAZ010011714">
    <property type="protein sequence ID" value="CAF4241244.1"/>
    <property type="molecule type" value="Genomic_DNA"/>
</dbReference>
<dbReference type="AlphaFoldDB" id="A0A820E1E1"/>
<evidence type="ECO:0008006" key="3">
    <source>
        <dbReference type="Google" id="ProtNLM"/>
    </source>
</evidence>
<dbReference type="Proteomes" id="UP000663844">
    <property type="component" value="Unassembled WGS sequence"/>
</dbReference>
<sequence length="48" mass="5712">MSTYVRQTTLLERLPIEIFLEIFTSLSLEEIVTAFFDLNAYINWIIRS</sequence>
<comment type="caution">
    <text evidence="1">The sequence shown here is derived from an EMBL/GenBank/DDBJ whole genome shotgun (WGS) entry which is preliminary data.</text>
</comment>
<reference evidence="1" key="1">
    <citation type="submission" date="2021-02" db="EMBL/GenBank/DDBJ databases">
        <authorList>
            <person name="Nowell W R."/>
        </authorList>
    </citation>
    <scope>NUCLEOTIDE SEQUENCE</scope>
</reference>
<protein>
    <recommendedName>
        <fullName evidence="3">F-box domain-containing protein</fullName>
    </recommendedName>
</protein>
<accession>A0A820E1E1</accession>